<evidence type="ECO:0000313" key="4">
    <source>
        <dbReference type="EMBL" id="CUO45686.1"/>
    </source>
</evidence>
<evidence type="ECO:0000256" key="2">
    <source>
        <dbReference type="SAM" id="SignalP"/>
    </source>
</evidence>
<dbReference type="PROSITE" id="PS51257">
    <property type="entry name" value="PROKAR_LIPOPROTEIN"/>
    <property type="match status" value="1"/>
</dbReference>
<dbReference type="EMBL" id="CYZV01000025">
    <property type="protein sequence ID" value="CUO45686.1"/>
    <property type="molecule type" value="Genomic_DNA"/>
</dbReference>
<accession>A0A174FA54</accession>
<protein>
    <submittedName>
        <fullName evidence="4">Iron chelate uptake ABC transporter FeCT family, solute-binding protein</fullName>
    </submittedName>
</protein>
<evidence type="ECO:0000259" key="3">
    <source>
        <dbReference type="PROSITE" id="PS50983"/>
    </source>
</evidence>
<dbReference type="Proteomes" id="UP000095558">
    <property type="component" value="Unassembled WGS sequence"/>
</dbReference>
<evidence type="ECO:0000313" key="5">
    <source>
        <dbReference type="Proteomes" id="UP000095558"/>
    </source>
</evidence>
<keyword evidence="2" id="KW-0732">Signal</keyword>
<dbReference type="PANTHER" id="PTHR30535:SF34">
    <property type="entry name" value="MOLYBDATE-BINDING PROTEIN MOLA"/>
    <property type="match status" value="1"/>
</dbReference>
<proteinExistence type="inferred from homology"/>
<dbReference type="OrthoDB" id="9816357at2"/>
<dbReference type="InterPro" id="IPR002491">
    <property type="entry name" value="ABC_transptr_periplasmic_BD"/>
</dbReference>
<organism evidence="4 5">
    <name type="scientific">Clostridium disporicum</name>
    <dbReference type="NCBI Taxonomy" id="84024"/>
    <lineage>
        <taxon>Bacteria</taxon>
        <taxon>Bacillati</taxon>
        <taxon>Bacillota</taxon>
        <taxon>Clostridia</taxon>
        <taxon>Eubacteriales</taxon>
        <taxon>Clostridiaceae</taxon>
        <taxon>Clostridium</taxon>
    </lineage>
</organism>
<dbReference type="InterPro" id="IPR050902">
    <property type="entry name" value="ABC_Transporter_SBP"/>
</dbReference>
<evidence type="ECO:0000256" key="1">
    <source>
        <dbReference type="ARBA" id="ARBA00008814"/>
    </source>
</evidence>
<feature type="chain" id="PRO_5039668695" evidence="2">
    <location>
        <begin position="23"/>
        <end position="309"/>
    </location>
</feature>
<dbReference type="RefSeq" id="WP_055277145.1">
    <property type="nucleotide sequence ID" value="NZ_CYZV01000025.1"/>
</dbReference>
<sequence>MQKMRKVLSLAFTFIMAMMIFVGCSSKPTTMTDREGNEFNVPSEINSIISTAPSNTEVLVELGLADKLVAVDKYSADVEGVSEDLPKIDFRNPDAETIISLNPDIVIASGHNKSGDEDPFALIKEAGITVVYIPSSYSIDGIYGDIEFIASLTGTEKKGEEIINSMKEEVAKIKAIGDTIADKKKVYFEIGAGAGLYTFGNDTFLNELIETVGATNIFGEENSWITVTPEAVIDANPDVILANTPGTNEAGLTAVEDIKSREGWDTITAVQNGDVYQIDKNSSSRASQNVIKALKEIAKVIYPDEYKDL</sequence>
<feature type="domain" description="Fe/B12 periplasmic-binding" evidence="3">
    <location>
        <begin position="47"/>
        <end position="305"/>
    </location>
</feature>
<dbReference type="PANTHER" id="PTHR30535">
    <property type="entry name" value="VITAMIN B12-BINDING PROTEIN"/>
    <property type="match status" value="1"/>
</dbReference>
<feature type="signal peptide" evidence="2">
    <location>
        <begin position="1"/>
        <end position="22"/>
    </location>
</feature>
<dbReference type="PROSITE" id="PS50983">
    <property type="entry name" value="FE_B12_PBP"/>
    <property type="match status" value="1"/>
</dbReference>
<reference evidence="4 5" key="1">
    <citation type="submission" date="2015-09" db="EMBL/GenBank/DDBJ databases">
        <authorList>
            <consortium name="Pathogen Informatics"/>
        </authorList>
    </citation>
    <scope>NUCLEOTIDE SEQUENCE [LARGE SCALE GENOMIC DNA]</scope>
    <source>
        <strain evidence="4 5">2789STDY5834855</strain>
    </source>
</reference>
<dbReference type="Gene3D" id="3.40.50.1980">
    <property type="entry name" value="Nitrogenase molybdenum iron protein domain"/>
    <property type="match status" value="2"/>
</dbReference>
<dbReference type="GO" id="GO:0071281">
    <property type="term" value="P:cellular response to iron ion"/>
    <property type="evidence" value="ECO:0007669"/>
    <property type="project" value="TreeGrafter"/>
</dbReference>
<gene>
    <name evidence="4" type="primary">btuF</name>
    <name evidence="4" type="ORF">ERS852470_02397</name>
</gene>
<dbReference type="CDD" id="cd01143">
    <property type="entry name" value="YvrC"/>
    <property type="match status" value="1"/>
</dbReference>
<name>A0A174FA54_9CLOT</name>
<dbReference type="SUPFAM" id="SSF53807">
    <property type="entry name" value="Helical backbone' metal receptor"/>
    <property type="match status" value="1"/>
</dbReference>
<dbReference type="Pfam" id="PF01497">
    <property type="entry name" value="Peripla_BP_2"/>
    <property type="match status" value="1"/>
</dbReference>
<comment type="similarity">
    <text evidence="1">Belongs to the bacterial solute-binding protein 8 family.</text>
</comment>
<dbReference type="AlphaFoldDB" id="A0A174FA54"/>